<dbReference type="AlphaFoldDB" id="A0A843VF81"/>
<keyword evidence="3" id="KW-1185">Reference proteome</keyword>
<name>A0A843VF81_COLES</name>
<dbReference type="OrthoDB" id="1301570at2759"/>
<proteinExistence type="predicted"/>
<feature type="region of interest" description="Disordered" evidence="1">
    <location>
        <begin position="33"/>
        <end position="67"/>
    </location>
</feature>
<organism evidence="2 3">
    <name type="scientific">Colocasia esculenta</name>
    <name type="common">Wild taro</name>
    <name type="synonym">Arum esculentum</name>
    <dbReference type="NCBI Taxonomy" id="4460"/>
    <lineage>
        <taxon>Eukaryota</taxon>
        <taxon>Viridiplantae</taxon>
        <taxon>Streptophyta</taxon>
        <taxon>Embryophyta</taxon>
        <taxon>Tracheophyta</taxon>
        <taxon>Spermatophyta</taxon>
        <taxon>Magnoliopsida</taxon>
        <taxon>Liliopsida</taxon>
        <taxon>Araceae</taxon>
        <taxon>Aroideae</taxon>
        <taxon>Colocasieae</taxon>
        <taxon>Colocasia</taxon>
    </lineage>
</organism>
<feature type="compositionally biased region" description="Basic and acidic residues" evidence="1">
    <location>
        <begin position="49"/>
        <end position="62"/>
    </location>
</feature>
<evidence type="ECO:0000313" key="3">
    <source>
        <dbReference type="Proteomes" id="UP000652761"/>
    </source>
</evidence>
<comment type="caution">
    <text evidence="2">The sequence shown here is derived from an EMBL/GenBank/DDBJ whole genome shotgun (WGS) entry which is preliminary data.</text>
</comment>
<protein>
    <submittedName>
        <fullName evidence="2">Uncharacterized protein</fullName>
    </submittedName>
</protein>
<dbReference type="EMBL" id="NMUH01001778">
    <property type="protein sequence ID" value="MQL95291.1"/>
    <property type="molecule type" value="Genomic_DNA"/>
</dbReference>
<evidence type="ECO:0000256" key="1">
    <source>
        <dbReference type="SAM" id="MobiDB-lite"/>
    </source>
</evidence>
<evidence type="ECO:0000313" key="2">
    <source>
        <dbReference type="EMBL" id="MQL95291.1"/>
    </source>
</evidence>
<accession>A0A843VF81</accession>
<dbReference type="Proteomes" id="UP000652761">
    <property type="component" value="Unassembled WGS sequence"/>
</dbReference>
<gene>
    <name evidence="2" type="ORF">Taro_027954</name>
</gene>
<sequence length="86" mass="9651">MYEELIVIHDHDQAKGSFSRTVADSVVDVDSTSVDAVNDETSKTPPRPRIVEDHSTSSEQVKRGRKRKRDLDFKIDLLANKIGDLA</sequence>
<reference evidence="2" key="1">
    <citation type="submission" date="2017-07" db="EMBL/GenBank/DDBJ databases">
        <title>Taro Niue Genome Assembly and Annotation.</title>
        <authorList>
            <person name="Atibalentja N."/>
            <person name="Keating K."/>
            <person name="Fields C.J."/>
        </authorList>
    </citation>
    <scope>NUCLEOTIDE SEQUENCE</scope>
    <source>
        <strain evidence="2">Niue_2</strain>
        <tissue evidence="2">Leaf</tissue>
    </source>
</reference>